<feature type="chain" id="PRO_5044557514" evidence="2">
    <location>
        <begin position="21"/>
        <end position="138"/>
    </location>
</feature>
<sequence>MSSRFLSVTALLLLSKGLMAQNHNTDNMMRTLQHQNRMIMMNEEQRRFNRFMTSQPMMSSEKLLIFYKKYLDDLNEKSAKVQSELSELKMQYEKSNEKKILKQIQKKEQKLESLYKSKKLAEDEIEKLEAKKLPETNK</sequence>
<keyword evidence="2" id="KW-0732">Signal</keyword>
<dbReference type="KEGG" id="ctai:NCTC12078_00959"/>
<dbReference type="Proteomes" id="UP000199242">
    <property type="component" value="Unassembled WGS sequence"/>
</dbReference>
<protein>
    <submittedName>
        <fullName evidence="4">Uncharacterized protein</fullName>
    </submittedName>
</protein>
<evidence type="ECO:0000256" key="1">
    <source>
        <dbReference type="SAM" id="Coils"/>
    </source>
</evidence>
<evidence type="ECO:0000313" key="5">
    <source>
        <dbReference type="Proteomes" id="UP000199242"/>
    </source>
</evidence>
<dbReference type="OrthoDB" id="9907305at2"/>
<evidence type="ECO:0000313" key="4">
    <source>
        <dbReference type="EMBL" id="VFB02973.1"/>
    </source>
</evidence>
<organism evidence="4 6">
    <name type="scientific">Chryseobacterium taihuense</name>
    <dbReference type="NCBI Taxonomy" id="1141221"/>
    <lineage>
        <taxon>Bacteria</taxon>
        <taxon>Pseudomonadati</taxon>
        <taxon>Bacteroidota</taxon>
        <taxon>Flavobacteriia</taxon>
        <taxon>Flavobacteriales</taxon>
        <taxon>Weeksellaceae</taxon>
        <taxon>Chryseobacterium group</taxon>
        <taxon>Chryseobacterium</taxon>
    </lineage>
</organism>
<accession>A0A4U8WA90</accession>
<dbReference type="EMBL" id="LR215974">
    <property type="protein sequence ID" value="VFB02973.1"/>
    <property type="molecule type" value="Genomic_DNA"/>
</dbReference>
<accession>A0A1G9MDI7</accession>
<reference evidence="4 6" key="2">
    <citation type="submission" date="2019-02" db="EMBL/GenBank/DDBJ databases">
        <authorList>
            <consortium name="Pathogen Informatics"/>
        </authorList>
    </citation>
    <scope>NUCLEOTIDE SEQUENCE [LARGE SCALE GENOMIC DNA]</scope>
    <source>
        <strain evidence="4 6">3012STDY6944375</strain>
    </source>
</reference>
<evidence type="ECO:0000256" key="2">
    <source>
        <dbReference type="SAM" id="SignalP"/>
    </source>
</evidence>
<keyword evidence="5" id="KW-1185">Reference proteome</keyword>
<dbReference type="STRING" id="1141221.SAMN05216273_10575"/>
<dbReference type="RefSeq" id="WP_089742798.1">
    <property type="nucleotide sequence ID" value="NZ_FNHD01000005.1"/>
</dbReference>
<keyword evidence="1" id="KW-0175">Coiled coil</keyword>
<proteinExistence type="predicted"/>
<feature type="coiled-coil region" evidence="1">
    <location>
        <begin position="71"/>
        <end position="131"/>
    </location>
</feature>
<reference evidence="3 5" key="1">
    <citation type="submission" date="2016-10" db="EMBL/GenBank/DDBJ databases">
        <authorList>
            <person name="Varghese N."/>
            <person name="Submissions S."/>
        </authorList>
    </citation>
    <scope>NUCLEOTIDE SEQUENCE [LARGE SCALE GENOMIC DNA]</scope>
    <source>
        <strain evidence="3 5">CGMCC 1.10941</strain>
    </source>
</reference>
<gene>
    <name evidence="4" type="ORF">NCTC12078_00959</name>
    <name evidence="3" type="ORF">SAMN05216273_10575</name>
</gene>
<evidence type="ECO:0000313" key="3">
    <source>
        <dbReference type="EMBL" id="SDL72173.1"/>
    </source>
</evidence>
<evidence type="ECO:0000313" key="6">
    <source>
        <dbReference type="Proteomes" id="UP000290013"/>
    </source>
</evidence>
<dbReference type="AlphaFoldDB" id="A0A1G9MDI7"/>
<dbReference type="Proteomes" id="UP000290013">
    <property type="component" value="Chromosome"/>
</dbReference>
<name>A0A1G9MDI7_9FLAO</name>
<feature type="signal peptide" evidence="2">
    <location>
        <begin position="1"/>
        <end position="20"/>
    </location>
</feature>
<dbReference type="EMBL" id="FNHD01000005">
    <property type="protein sequence ID" value="SDL72173.1"/>
    <property type="molecule type" value="Genomic_DNA"/>
</dbReference>